<feature type="region of interest" description="Disordered" evidence="1">
    <location>
        <begin position="1"/>
        <end position="47"/>
    </location>
</feature>
<proteinExistence type="predicted"/>
<accession>A0A6B1YM77</accession>
<protein>
    <submittedName>
        <fullName evidence="2">Uncharacterized protein</fullName>
    </submittedName>
</protein>
<organism evidence="2 3">
    <name type="scientific">Pseudomonas aeruginosa</name>
    <dbReference type="NCBI Taxonomy" id="287"/>
    <lineage>
        <taxon>Bacteria</taxon>
        <taxon>Pseudomonadati</taxon>
        <taxon>Pseudomonadota</taxon>
        <taxon>Gammaproteobacteria</taxon>
        <taxon>Pseudomonadales</taxon>
        <taxon>Pseudomonadaceae</taxon>
        <taxon>Pseudomonas</taxon>
    </lineage>
</organism>
<evidence type="ECO:0000313" key="3">
    <source>
        <dbReference type="Proteomes" id="UP000644192"/>
    </source>
</evidence>
<reference evidence="2" key="1">
    <citation type="submission" date="2020-01" db="EMBL/GenBank/DDBJ databases">
        <title>Bacteria Cultured from War Wounds Associated with the Conflict in Eastern Ukraine.</title>
        <authorList>
            <person name="Snesrud E."/>
            <person name="Galac M.R."/>
            <person name="Mc Gann P."/>
            <person name="Valentine K."/>
            <person name="Viacheslav K."/>
        </authorList>
    </citation>
    <scope>NUCLEOTIDE SEQUENCE</scope>
    <source>
        <strain evidence="2">VNMU148</strain>
    </source>
</reference>
<comment type="caution">
    <text evidence="2">The sequence shown here is derived from an EMBL/GenBank/DDBJ whole genome shotgun (WGS) entry which is preliminary data.</text>
</comment>
<evidence type="ECO:0000313" key="2">
    <source>
        <dbReference type="EMBL" id="MZZ17866.1"/>
    </source>
</evidence>
<feature type="compositionally biased region" description="Low complexity" evidence="1">
    <location>
        <begin position="26"/>
        <end position="47"/>
    </location>
</feature>
<evidence type="ECO:0000256" key="1">
    <source>
        <dbReference type="SAM" id="MobiDB-lite"/>
    </source>
</evidence>
<dbReference type="AlphaFoldDB" id="A0A6B1YM77"/>
<sequence length="64" mass="6597">MPLSNQRASQGFDAPMRNVAPPWPVAPTAADNSAPTAGVASKAAASAPAGKDLNNMICFLMKNR</sequence>
<dbReference type="EMBL" id="WXZT01000068">
    <property type="protein sequence ID" value="MZZ17866.1"/>
    <property type="molecule type" value="Genomic_DNA"/>
</dbReference>
<name>A0A6B1YM77_PSEAI</name>
<gene>
    <name evidence="2" type="ORF">GUL26_37095</name>
</gene>
<dbReference type="Proteomes" id="UP000644192">
    <property type="component" value="Unassembled WGS sequence"/>
</dbReference>